<evidence type="ECO:0000256" key="16">
    <source>
        <dbReference type="SAM" id="Phobius"/>
    </source>
</evidence>
<evidence type="ECO:0000256" key="13">
    <source>
        <dbReference type="ARBA" id="ARBA00031686"/>
    </source>
</evidence>
<dbReference type="InterPro" id="IPR027156">
    <property type="entry name" value="APS2"/>
</dbReference>
<evidence type="ECO:0000256" key="8">
    <source>
        <dbReference type="ARBA" id="ARBA00022927"/>
    </source>
</evidence>
<evidence type="ECO:0000256" key="5">
    <source>
        <dbReference type="ARBA" id="ARBA00022448"/>
    </source>
</evidence>
<dbReference type="Proteomes" id="UP000315783">
    <property type="component" value="Unassembled WGS sequence"/>
</dbReference>
<organism evidence="18 19">
    <name type="scientific">Cordyceps javanica</name>
    <dbReference type="NCBI Taxonomy" id="43265"/>
    <lineage>
        <taxon>Eukaryota</taxon>
        <taxon>Fungi</taxon>
        <taxon>Dikarya</taxon>
        <taxon>Ascomycota</taxon>
        <taxon>Pezizomycotina</taxon>
        <taxon>Sordariomycetes</taxon>
        <taxon>Hypocreomycetidae</taxon>
        <taxon>Hypocreales</taxon>
        <taxon>Cordycipitaceae</taxon>
        <taxon>Cordyceps</taxon>
    </lineage>
</organism>
<dbReference type="Pfam" id="PF01217">
    <property type="entry name" value="Clat_adaptor_s"/>
    <property type="match status" value="1"/>
</dbReference>
<dbReference type="OrthoDB" id="371463at2759"/>
<keyword evidence="7" id="KW-0254">Endocytosis</keyword>
<evidence type="ECO:0000313" key="18">
    <source>
        <dbReference type="EMBL" id="TQV98720.1"/>
    </source>
</evidence>
<evidence type="ECO:0000256" key="15">
    <source>
        <dbReference type="ARBA" id="ARBA00062168"/>
    </source>
</evidence>
<feature type="transmembrane region" description="Helical" evidence="16">
    <location>
        <begin position="20"/>
        <end position="39"/>
    </location>
</feature>
<reference evidence="18 19" key="1">
    <citation type="journal article" date="2019" name="Appl. Microbiol. Biotechnol.">
        <title>Genome sequence of Isaria javanica and comparative genome analysis insights into family S53 peptidase evolution in fungal entomopathogens.</title>
        <authorList>
            <person name="Lin R."/>
            <person name="Zhang X."/>
            <person name="Xin B."/>
            <person name="Zou M."/>
            <person name="Gao Y."/>
            <person name="Qin F."/>
            <person name="Hu Q."/>
            <person name="Xie B."/>
            <person name="Cheng X."/>
        </authorList>
    </citation>
    <scope>NUCLEOTIDE SEQUENCE [LARGE SCALE GENOMIC DNA]</scope>
    <source>
        <strain evidence="18 19">IJ1G</strain>
    </source>
</reference>
<keyword evidence="9 16" id="KW-0472">Membrane</keyword>
<evidence type="ECO:0000256" key="9">
    <source>
        <dbReference type="ARBA" id="ARBA00023136"/>
    </source>
</evidence>
<keyword evidence="16" id="KW-1133">Transmembrane helix</keyword>
<dbReference type="PANTHER" id="PTHR11753">
    <property type="entry name" value="ADAPTOR COMPLEXES SMALL SUBUNIT FAMILY"/>
    <property type="match status" value="1"/>
</dbReference>
<evidence type="ECO:0000256" key="10">
    <source>
        <dbReference type="ARBA" id="ARBA00023176"/>
    </source>
</evidence>
<gene>
    <name evidence="18" type="ORF">IF1G_02800</name>
</gene>
<feature type="transmembrane region" description="Helical" evidence="16">
    <location>
        <begin position="127"/>
        <end position="146"/>
    </location>
</feature>
<keyword evidence="5" id="KW-0813">Transport</keyword>
<dbReference type="CDD" id="cd14833">
    <property type="entry name" value="AP2_sigma"/>
    <property type="match status" value="1"/>
</dbReference>
<comment type="subunit">
    <text evidence="15">Adaptor protein complex 2 (AP-2) is a heterotetramer composed of two large adaptins (alpha-type subunit APL3 and beta-type subunit APL1), a medium chain (mu-type subunit APM4) and a small adaptin (sigma-type subunit APS2).</text>
</comment>
<comment type="caution">
    <text evidence="18">The sequence shown here is derived from an EMBL/GenBank/DDBJ whole genome shotgun (WGS) entry which is preliminary data.</text>
</comment>
<evidence type="ECO:0000256" key="14">
    <source>
        <dbReference type="ARBA" id="ARBA00032648"/>
    </source>
</evidence>
<feature type="transmembrane region" description="Helical" evidence="16">
    <location>
        <begin position="167"/>
        <end position="190"/>
    </location>
</feature>
<feature type="transmembrane region" description="Helical" evidence="16">
    <location>
        <begin position="215"/>
        <end position="233"/>
    </location>
</feature>
<evidence type="ECO:0000256" key="12">
    <source>
        <dbReference type="ARBA" id="ARBA00030104"/>
    </source>
</evidence>
<comment type="subcellular location">
    <subcellularLocation>
        <location evidence="1">Cell membrane</location>
    </subcellularLocation>
    <subcellularLocation>
        <location evidence="2">Membrane</location>
        <location evidence="2">Coated pit</location>
        <topology evidence="2">Peripheral membrane protein</topology>
        <orientation evidence="2">Cytoplasmic side</orientation>
    </subcellularLocation>
</comment>
<dbReference type="InterPro" id="IPR022775">
    <property type="entry name" value="AP_mu_sigma_su"/>
</dbReference>
<dbReference type="GO" id="GO:0030122">
    <property type="term" value="C:AP-2 adaptor complex"/>
    <property type="evidence" value="ECO:0007669"/>
    <property type="project" value="InterPro"/>
</dbReference>
<comment type="similarity">
    <text evidence="3">Belongs to the adaptor complexes small subunit family.</text>
</comment>
<dbReference type="GO" id="GO:0035615">
    <property type="term" value="F:clathrin adaptor activity"/>
    <property type="evidence" value="ECO:0007669"/>
    <property type="project" value="InterPro"/>
</dbReference>
<evidence type="ECO:0000256" key="3">
    <source>
        <dbReference type="ARBA" id="ARBA00006972"/>
    </source>
</evidence>
<keyword evidence="10" id="KW-0168">Coated pit</keyword>
<dbReference type="STRING" id="43265.A0A545W7F1"/>
<dbReference type="Gene3D" id="3.30.450.60">
    <property type="match status" value="1"/>
</dbReference>
<dbReference type="GO" id="GO:0072583">
    <property type="term" value="P:clathrin-dependent endocytosis"/>
    <property type="evidence" value="ECO:0007669"/>
    <property type="project" value="InterPro"/>
</dbReference>
<dbReference type="SUPFAM" id="SSF64356">
    <property type="entry name" value="SNARE-like"/>
    <property type="match status" value="1"/>
</dbReference>
<name>A0A545W7F1_9HYPO</name>
<evidence type="ECO:0000256" key="1">
    <source>
        <dbReference type="ARBA" id="ARBA00004236"/>
    </source>
</evidence>
<accession>A0A545W7F1</accession>
<evidence type="ECO:0000256" key="6">
    <source>
        <dbReference type="ARBA" id="ARBA00022475"/>
    </source>
</evidence>
<feature type="transmembrane region" description="Helical" evidence="16">
    <location>
        <begin position="96"/>
        <end position="121"/>
    </location>
</feature>
<evidence type="ECO:0000256" key="7">
    <source>
        <dbReference type="ARBA" id="ARBA00022583"/>
    </source>
</evidence>
<feature type="domain" description="AP complex mu/sigma subunit" evidence="17">
    <location>
        <begin position="360"/>
        <end position="492"/>
    </location>
</feature>
<keyword evidence="16" id="KW-0812">Transmembrane</keyword>
<dbReference type="InterPro" id="IPR016635">
    <property type="entry name" value="AP_complex_ssu"/>
</dbReference>
<sequence length="493" mass="56755">METLEWTCNAIPADPDIGGPGVIVGFVAVAWYATLLATVEPICITMNQVWLSLQPERLNTSDWPLVSKIRGVATRQLLLRPRLGDFLRRDRTRGIIFVRILLDSLGDVQLITGTAILIAAWSRIKTMSFYHLQLSYCYYWLTVNSFSSCRAGGRRVATETIPWPIRVRTIISFCTVMLGIVLCSYINIWVNAAWDPLYEGRCFLSHDQSKANTEWLWIVGLISYAVYLLYFLCTMGQRNRNRVEAVRLRMSTKTDQWRKMYYAHCTSILIGKYGQHHSIFRCSLELCFYLPDILLKLLLDFVDIIAGTRDSLLALLGNMGFAAWFTYNIVDYKISNKELLEGSESTWGFGQIVPPLRLAARGKTRLAKWYAPFSDEEKIKVKGEVHRLVAPRDQKYQSNFVEFRSHKIVYRRYAGLFFCVCVDTNDNELAYLEAIHFFVEVLDAFFGNVSELDLVFNFYKVYAILDEVFLAGEIEETSKQAVLTRLEHLDKLE</sequence>
<keyword evidence="8" id="KW-0653">Protein transport</keyword>
<keyword evidence="6" id="KW-1003">Cell membrane</keyword>
<protein>
    <recommendedName>
        <fullName evidence="4">AP-2 complex subunit sigma</fullName>
    </recommendedName>
    <alternativeName>
        <fullName evidence="12">Adaptin small chain</fullName>
    </alternativeName>
    <alternativeName>
        <fullName evidence="13">Clathrin assembly protein 2 sigma small chain</fullName>
    </alternativeName>
    <alternativeName>
        <fullName evidence="14">Sigma2-adaptin</fullName>
    </alternativeName>
</protein>
<dbReference type="AlphaFoldDB" id="A0A545W7F1"/>
<proteinExistence type="inferred from homology"/>
<evidence type="ECO:0000256" key="2">
    <source>
        <dbReference type="ARBA" id="ARBA00004277"/>
    </source>
</evidence>
<evidence type="ECO:0000313" key="19">
    <source>
        <dbReference type="Proteomes" id="UP000315783"/>
    </source>
</evidence>
<evidence type="ECO:0000259" key="17">
    <source>
        <dbReference type="Pfam" id="PF01217"/>
    </source>
</evidence>
<dbReference type="InterPro" id="IPR011012">
    <property type="entry name" value="Longin-like_dom_sf"/>
</dbReference>
<dbReference type="FunFam" id="3.30.450.60:FF:000011">
    <property type="entry name" value="AP complex subunit sigma"/>
    <property type="match status" value="1"/>
</dbReference>
<comment type="function">
    <text evidence="11">Component of the adaptor complexes which link clathrin to receptors in coated vesicles. Clathrin-associated protein complexes are believed to interact with the cytoplasmic tails of membrane proteins, leading to their selection and concentration.</text>
</comment>
<evidence type="ECO:0000256" key="4">
    <source>
        <dbReference type="ARBA" id="ARBA00013914"/>
    </source>
</evidence>
<dbReference type="GO" id="GO:0015031">
    <property type="term" value="P:protein transport"/>
    <property type="evidence" value="ECO:0007669"/>
    <property type="project" value="UniProtKB-KW"/>
</dbReference>
<keyword evidence="19" id="KW-1185">Reference proteome</keyword>
<evidence type="ECO:0000256" key="11">
    <source>
        <dbReference type="ARBA" id="ARBA00025487"/>
    </source>
</evidence>
<dbReference type="EMBL" id="SPUK01000003">
    <property type="protein sequence ID" value="TQV98720.1"/>
    <property type="molecule type" value="Genomic_DNA"/>
</dbReference>